<keyword evidence="3" id="KW-1185">Reference proteome</keyword>
<feature type="compositionally biased region" description="Polar residues" evidence="1">
    <location>
        <begin position="273"/>
        <end position="285"/>
    </location>
</feature>
<feature type="region of interest" description="Disordered" evidence="1">
    <location>
        <begin position="1"/>
        <end position="64"/>
    </location>
</feature>
<accession>A0ABR2JBQ1</accession>
<organism evidence="2 3">
    <name type="scientific">Apiospora arundinis</name>
    <dbReference type="NCBI Taxonomy" id="335852"/>
    <lineage>
        <taxon>Eukaryota</taxon>
        <taxon>Fungi</taxon>
        <taxon>Dikarya</taxon>
        <taxon>Ascomycota</taxon>
        <taxon>Pezizomycotina</taxon>
        <taxon>Sordariomycetes</taxon>
        <taxon>Xylariomycetidae</taxon>
        <taxon>Amphisphaeriales</taxon>
        <taxon>Apiosporaceae</taxon>
        <taxon>Apiospora</taxon>
    </lineage>
</organism>
<feature type="region of interest" description="Disordered" evidence="1">
    <location>
        <begin position="90"/>
        <end position="421"/>
    </location>
</feature>
<feature type="compositionally biased region" description="Polar residues" evidence="1">
    <location>
        <begin position="319"/>
        <end position="333"/>
    </location>
</feature>
<sequence>MVTQNNGGEMPQERTRQAEKQYATNAARQRAQNNPLDLYQPDEQRPKTPPRRRRTPPPPKRPSFCDLALTACLCLPFPIIARVPSPPVAAARPAVNRDVGRAKPAPPTNVPAAQREDTKAAEQSAQMKKKMEKLEEQYKKLEDKLKQDELKQERREKEQREKEQREKEQREKEEREKEEREQEERKLGEQQACPKSKSTKKSTNNRVKEPEPELESNLNQETDDSGPDTEAAVTGPETKAELEPASESAPDSAPESATKPKSEPELPTKKAPANQSPANQSPANQSPTKNSPTKKPPMEQKSKSATDTDSELEPRTEADNSGPNTDSEATMTRTEPESEPASEPPKSNKRQGKKPNKAGKGKPVGANSNSNDNAVIDGAGARQRRATGRIDQSRPVMTSALRSNTSAHGEPVTSIMSEDDKVSSLLDSSSVTASLNSTLREQPSASASLVYGETGFAPFPIPQRHRDMNHEERPYSLGDLGGWPCNRRDEWDIVPLAPGGLAREASSSSLSFTPGISNVYGFSMPRSKVSNIRDSIGSDEDSTAVLGAWRARSSLAWSGHTSEDDDSDANDPFTEPGSIARNTPRPKWHY</sequence>
<comment type="caution">
    <text evidence="2">The sequence shown here is derived from an EMBL/GenBank/DDBJ whole genome shotgun (WGS) entry which is preliminary data.</text>
</comment>
<reference evidence="2 3" key="1">
    <citation type="journal article" date="2024" name="IMA Fungus">
        <title>Apiospora arundinis, a panoply of carbohydrate-active enzymes and secondary metabolites.</title>
        <authorList>
            <person name="Sorensen T."/>
            <person name="Petersen C."/>
            <person name="Muurmann A.T."/>
            <person name="Christiansen J.V."/>
            <person name="Brundto M.L."/>
            <person name="Overgaard C.K."/>
            <person name="Boysen A.T."/>
            <person name="Wollenberg R.D."/>
            <person name="Larsen T.O."/>
            <person name="Sorensen J.L."/>
            <person name="Nielsen K.L."/>
            <person name="Sondergaard T.E."/>
        </authorList>
    </citation>
    <scope>NUCLEOTIDE SEQUENCE [LARGE SCALE GENOMIC DNA]</scope>
    <source>
        <strain evidence="2 3">AAU 773</strain>
    </source>
</reference>
<feature type="region of interest" description="Disordered" evidence="1">
    <location>
        <begin position="555"/>
        <end position="590"/>
    </location>
</feature>
<feature type="compositionally biased region" description="Basic and acidic residues" evidence="1">
    <location>
        <begin position="296"/>
        <end position="318"/>
    </location>
</feature>
<gene>
    <name evidence="2" type="ORF">PGQ11_005505</name>
</gene>
<dbReference type="EMBL" id="JAPCWZ010000003">
    <property type="protein sequence ID" value="KAK8874991.1"/>
    <property type="molecule type" value="Genomic_DNA"/>
</dbReference>
<evidence type="ECO:0000313" key="2">
    <source>
        <dbReference type="EMBL" id="KAK8874991.1"/>
    </source>
</evidence>
<dbReference type="Proteomes" id="UP001390339">
    <property type="component" value="Unassembled WGS sequence"/>
</dbReference>
<proteinExistence type="predicted"/>
<name>A0ABR2JBQ1_9PEZI</name>
<feature type="compositionally biased region" description="Low complexity" evidence="1">
    <location>
        <begin position="25"/>
        <end position="34"/>
    </location>
</feature>
<feature type="compositionally biased region" description="Basic and acidic residues" evidence="1">
    <location>
        <begin position="258"/>
        <end position="268"/>
    </location>
</feature>
<feature type="compositionally biased region" description="Basic and acidic residues" evidence="1">
    <location>
        <begin position="132"/>
        <end position="188"/>
    </location>
</feature>
<protein>
    <submittedName>
        <fullName evidence="2">Uncharacterized protein</fullName>
    </submittedName>
</protein>
<feature type="compositionally biased region" description="Basic residues" evidence="1">
    <location>
        <begin position="347"/>
        <end position="360"/>
    </location>
</feature>
<evidence type="ECO:0000256" key="1">
    <source>
        <dbReference type="SAM" id="MobiDB-lite"/>
    </source>
</evidence>
<evidence type="ECO:0000313" key="3">
    <source>
        <dbReference type="Proteomes" id="UP001390339"/>
    </source>
</evidence>
<feature type="compositionally biased region" description="Low complexity" evidence="1">
    <location>
        <begin position="243"/>
        <end position="257"/>
    </location>
</feature>